<keyword evidence="4 15" id="KW-0963">Cytoplasm</keyword>
<dbReference type="AlphaFoldDB" id="A0A1L8CUQ4"/>
<protein>
    <recommendedName>
        <fullName evidence="15">Phenylalanine--tRNA ligase beta subunit</fullName>
        <ecNumber evidence="15">6.1.1.20</ecNumber>
    </recommendedName>
    <alternativeName>
        <fullName evidence="15">Phenylalanyl-tRNA synthetase beta subunit</fullName>
        <shortName evidence="15">PheRS</shortName>
    </alternativeName>
</protein>
<dbReference type="FunFam" id="3.30.70.380:FF:000001">
    <property type="entry name" value="Phenylalanine--tRNA ligase beta subunit"/>
    <property type="match status" value="1"/>
</dbReference>
<evidence type="ECO:0000256" key="13">
    <source>
        <dbReference type="ARBA" id="ARBA00023146"/>
    </source>
</evidence>
<comment type="caution">
    <text evidence="20">The sequence shown here is derived from an EMBL/GenBank/DDBJ whole genome shotgun (WGS) entry which is preliminary data.</text>
</comment>
<dbReference type="SUPFAM" id="SSF46955">
    <property type="entry name" value="Putative DNA-binding domain"/>
    <property type="match status" value="1"/>
</dbReference>
<dbReference type="Gene3D" id="3.30.930.10">
    <property type="entry name" value="Bira Bifunctional Protein, Domain 2"/>
    <property type="match status" value="1"/>
</dbReference>
<dbReference type="Pfam" id="PF17759">
    <property type="entry name" value="tRNA_synthFbeta"/>
    <property type="match status" value="1"/>
</dbReference>
<dbReference type="InterPro" id="IPR020825">
    <property type="entry name" value="Phe-tRNA_synthase-like_B3/B4"/>
</dbReference>
<comment type="subcellular location">
    <subcellularLocation>
        <location evidence="1 15">Cytoplasm</location>
    </subcellularLocation>
</comment>
<organism evidence="20 21">
    <name type="scientific">Carboxydothermus pertinax</name>
    <dbReference type="NCBI Taxonomy" id="870242"/>
    <lineage>
        <taxon>Bacteria</taxon>
        <taxon>Bacillati</taxon>
        <taxon>Bacillota</taxon>
        <taxon>Clostridia</taxon>
        <taxon>Thermoanaerobacterales</taxon>
        <taxon>Thermoanaerobacteraceae</taxon>
        <taxon>Carboxydothermus</taxon>
    </lineage>
</organism>
<feature type="domain" description="TRNA-binding" evidence="17">
    <location>
        <begin position="38"/>
        <end position="148"/>
    </location>
</feature>
<evidence type="ECO:0000256" key="10">
    <source>
        <dbReference type="ARBA" id="ARBA00022842"/>
    </source>
</evidence>
<dbReference type="PANTHER" id="PTHR10947">
    <property type="entry name" value="PHENYLALANYL-TRNA SYNTHETASE BETA CHAIN AND LEUCINE-RICH REPEAT-CONTAINING PROTEIN 47"/>
    <property type="match status" value="1"/>
</dbReference>
<evidence type="ECO:0000256" key="6">
    <source>
        <dbReference type="ARBA" id="ARBA00022598"/>
    </source>
</evidence>
<dbReference type="SMART" id="SM00896">
    <property type="entry name" value="FDX-ACB"/>
    <property type="match status" value="1"/>
</dbReference>
<dbReference type="Gene3D" id="2.40.50.140">
    <property type="entry name" value="Nucleic acid-binding proteins"/>
    <property type="match status" value="1"/>
</dbReference>
<keyword evidence="13 15" id="KW-0030">Aminoacyl-tRNA synthetase</keyword>
<dbReference type="CDD" id="cd02796">
    <property type="entry name" value="tRNA_bind_bactPheRS"/>
    <property type="match status" value="1"/>
</dbReference>
<evidence type="ECO:0000256" key="7">
    <source>
        <dbReference type="ARBA" id="ARBA00022723"/>
    </source>
</evidence>
<dbReference type="SUPFAM" id="SSF56037">
    <property type="entry name" value="PheT/TilS domain"/>
    <property type="match status" value="1"/>
</dbReference>
<reference evidence="21" key="1">
    <citation type="submission" date="2016-12" db="EMBL/GenBank/DDBJ databases">
        <title>Draft Genome Sequences od Carboxydothermus pertinax and islandicus, Hydrogenogenic Carboxydotrophic Bacteria.</title>
        <authorList>
            <person name="Fukuyama Y."/>
            <person name="Ohmae K."/>
            <person name="Yoneda Y."/>
            <person name="Yoshida T."/>
            <person name="Sako Y."/>
        </authorList>
    </citation>
    <scope>NUCLEOTIDE SEQUENCE [LARGE SCALE GENOMIC DNA]</scope>
    <source>
        <strain evidence="21">Ug1</strain>
    </source>
</reference>
<keyword evidence="11 16" id="KW-0694">RNA-binding</keyword>
<evidence type="ECO:0000259" key="17">
    <source>
        <dbReference type="PROSITE" id="PS50886"/>
    </source>
</evidence>
<feature type="domain" description="B5" evidence="19">
    <location>
        <begin position="400"/>
        <end position="475"/>
    </location>
</feature>
<dbReference type="SUPFAM" id="SSF55681">
    <property type="entry name" value="Class II aaRS and biotin synthetases"/>
    <property type="match status" value="1"/>
</dbReference>
<dbReference type="InterPro" id="IPR005146">
    <property type="entry name" value="B3/B4_tRNA-bd"/>
</dbReference>
<dbReference type="GO" id="GO:0140096">
    <property type="term" value="F:catalytic activity, acting on a protein"/>
    <property type="evidence" value="ECO:0007669"/>
    <property type="project" value="UniProtKB-ARBA"/>
</dbReference>
<comment type="cofactor">
    <cofactor evidence="15">
        <name>Mg(2+)</name>
        <dbReference type="ChEBI" id="CHEBI:18420"/>
    </cofactor>
    <text evidence="15">Binds 2 magnesium ions per tetramer.</text>
</comment>
<dbReference type="PROSITE" id="PS50886">
    <property type="entry name" value="TRBD"/>
    <property type="match status" value="1"/>
</dbReference>
<evidence type="ECO:0000256" key="14">
    <source>
        <dbReference type="ARBA" id="ARBA00049255"/>
    </source>
</evidence>
<proteinExistence type="inferred from homology"/>
<dbReference type="Pfam" id="PF03147">
    <property type="entry name" value="FDX-ACB"/>
    <property type="match status" value="1"/>
</dbReference>
<evidence type="ECO:0000256" key="11">
    <source>
        <dbReference type="ARBA" id="ARBA00022884"/>
    </source>
</evidence>
<dbReference type="Gene3D" id="3.50.40.10">
    <property type="entry name" value="Phenylalanyl-trna Synthetase, Chain B, domain 3"/>
    <property type="match status" value="1"/>
</dbReference>
<keyword evidence="7 15" id="KW-0479">Metal-binding</keyword>
<comment type="catalytic activity">
    <reaction evidence="14 15">
        <text>tRNA(Phe) + L-phenylalanine + ATP = L-phenylalanyl-tRNA(Phe) + AMP + diphosphate + H(+)</text>
        <dbReference type="Rhea" id="RHEA:19413"/>
        <dbReference type="Rhea" id="RHEA-COMP:9668"/>
        <dbReference type="Rhea" id="RHEA-COMP:9699"/>
        <dbReference type="ChEBI" id="CHEBI:15378"/>
        <dbReference type="ChEBI" id="CHEBI:30616"/>
        <dbReference type="ChEBI" id="CHEBI:33019"/>
        <dbReference type="ChEBI" id="CHEBI:58095"/>
        <dbReference type="ChEBI" id="CHEBI:78442"/>
        <dbReference type="ChEBI" id="CHEBI:78531"/>
        <dbReference type="ChEBI" id="CHEBI:456215"/>
        <dbReference type="EC" id="6.1.1.20"/>
    </reaction>
</comment>
<keyword evidence="10 15" id="KW-0460">Magnesium</keyword>
<feature type="binding site" evidence="15">
    <location>
        <position position="462"/>
    </location>
    <ligand>
        <name>Mg(2+)</name>
        <dbReference type="ChEBI" id="CHEBI:18420"/>
        <note>shared with alpha subunit</note>
    </ligand>
</feature>
<dbReference type="NCBIfam" id="TIGR00472">
    <property type="entry name" value="pheT_bact"/>
    <property type="match status" value="1"/>
</dbReference>
<evidence type="ECO:0000259" key="19">
    <source>
        <dbReference type="PROSITE" id="PS51483"/>
    </source>
</evidence>
<dbReference type="SMART" id="SM00873">
    <property type="entry name" value="B3_4"/>
    <property type="match status" value="1"/>
</dbReference>
<dbReference type="EMBL" id="BDJK01000017">
    <property type="protein sequence ID" value="GAV22643.1"/>
    <property type="molecule type" value="Genomic_DNA"/>
</dbReference>
<keyword evidence="5 16" id="KW-0820">tRNA-binding</keyword>
<dbReference type="InterPro" id="IPR012340">
    <property type="entry name" value="NA-bd_OB-fold"/>
</dbReference>
<evidence type="ECO:0000313" key="21">
    <source>
        <dbReference type="Proteomes" id="UP000187485"/>
    </source>
</evidence>
<dbReference type="InterPro" id="IPR033714">
    <property type="entry name" value="tRNA_bind_bactPheRS"/>
</dbReference>
<dbReference type="FunFam" id="3.50.40.10:FF:000001">
    <property type="entry name" value="Phenylalanine--tRNA ligase beta subunit"/>
    <property type="match status" value="1"/>
</dbReference>
<keyword evidence="8 15" id="KW-0547">Nucleotide-binding</keyword>
<dbReference type="PROSITE" id="PS51447">
    <property type="entry name" value="FDX_ACB"/>
    <property type="match status" value="1"/>
</dbReference>
<dbReference type="GO" id="GO:0006432">
    <property type="term" value="P:phenylalanyl-tRNA aminoacylation"/>
    <property type="evidence" value="ECO:0007669"/>
    <property type="project" value="UniProtKB-UniRule"/>
</dbReference>
<evidence type="ECO:0000256" key="5">
    <source>
        <dbReference type="ARBA" id="ARBA00022555"/>
    </source>
</evidence>
<dbReference type="InterPro" id="IPR041616">
    <property type="entry name" value="PheRS_beta_core"/>
</dbReference>
<dbReference type="InterPro" id="IPR045060">
    <property type="entry name" value="Phe-tRNA-ligase_IIc_bsu"/>
</dbReference>
<dbReference type="GO" id="GO:0009328">
    <property type="term" value="C:phenylalanine-tRNA ligase complex"/>
    <property type="evidence" value="ECO:0007669"/>
    <property type="project" value="TreeGrafter"/>
</dbReference>
<evidence type="ECO:0000256" key="9">
    <source>
        <dbReference type="ARBA" id="ARBA00022840"/>
    </source>
</evidence>
<evidence type="ECO:0000256" key="12">
    <source>
        <dbReference type="ARBA" id="ARBA00022917"/>
    </source>
</evidence>
<dbReference type="GO" id="GO:0000287">
    <property type="term" value="F:magnesium ion binding"/>
    <property type="evidence" value="ECO:0007669"/>
    <property type="project" value="UniProtKB-UniRule"/>
</dbReference>
<dbReference type="SUPFAM" id="SSF54991">
    <property type="entry name" value="Anticodon-binding domain of PheRS"/>
    <property type="match status" value="1"/>
</dbReference>
<keyword evidence="9 15" id="KW-0067">ATP-binding</keyword>
<dbReference type="InterPro" id="IPR009061">
    <property type="entry name" value="DNA-bd_dom_put_sf"/>
</dbReference>
<dbReference type="GO" id="GO:0000049">
    <property type="term" value="F:tRNA binding"/>
    <property type="evidence" value="ECO:0007669"/>
    <property type="project" value="UniProtKB-UniRule"/>
</dbReference>
<dbReference type="Gene3D" id="3.30.56.10">
    <property type="match status" value="2"/>
</dbReference>
<dbReference type="GO" id="GO:0004826">
    <property type="term" value="F:phenylalanine-tRNA ligase activity"/>
    <property type="evidence" value="ECO:0007669"/>
    <property type="project" value="UniProtKB-UniRule"/>
</dbReference>
<dbReference type="InterPro" id="IPR005121">
    <property type="entry name" value="Fdx_antiC-bd"/>
</dbReference>
<dbReference type="InterPro" id="IPR004532">
    <property type="entry name" value="Phe-tRNA-ligase_IIc_bsu_bact"/>
</dbReference>
<dbReference type="Gene3D" id="3.30.70.380">
    <property type="entry name" value="Ferrodoxin-fold anticodon-binding domain"/>
    <property type="match status" value="1"/>
</dbReference>
<dbReference type="SMART" id="SM00874">
    <property type="entry name" value="B5"/>
    <property type="match status" value="1"/>
</dbReference>
<dbReference type="InterPro" id="IPR036690">
    <property type="entry name" value="Fdx_antiC-bd_sf"/>
</dbReference>
<feature type="binding site" evidence="15">
    <location>
        <position position="453"/>
    </location>
    <ligand>
        <name>Mg(2+)</name>
        <dbReference type="ChEBI" id="CHEBI:18420"/>
        <note>shared with alpha subunit</note>
    </ligand>
</feature>
<evidence type="ECO:0000259" key="18">
    <source>
        <dbReference type="PROSITE" id="PS51447"/>
    </source>
</evidence>
<dbReference type="EC" id="6.1.1.20" evidence="15"/>
<dbReference type="Pfam" id="PF03484">
    <property type="entry name" value="B5"/>
    <property type="match status" value="1"/>
</dbReference>
<evidence type="ECO:0000256" key="2">
    <source>
        <dbReference type="ARBA" id="ARBA00008653"/>
    </source>
</evidence>
<comment type="subunit">
    <text evidence="3 15">Tetramer of two alpha and two beta subunits.</text>
</comment>
<keyword evidence="12 15" id="KW-0648">Protein biosynthesis</keyword>
<dbReference type="InterPro" id="IPR002547">
    <property type="entry name" value="tRNA-bd_dom"/>
</dbReference>
<evidence type="ECO:0000256" key="16">
    <source>
        <dbReference type="PROSITE-ProRule" id="PRU00209"/>
    </source>
</evidence>
<feature type="binding site" evidence="15">
    <location>
        <position position="463"/>
    </location>
    <ligand>
        <name>Mg(2+)</name>
        <dbReference type="ChEBI" id="CHEBI:18420"/>
        <note>shared with alpha subunit</note>
    </ligand>
</feature>
<keyword evidence="21" id="KW-1185">Reference proteome</keyword>
<evidence type="ECO:0000256" key="1">
    <source>
        <dbReference type="ARBA" id="ARBA00004496"/>
    </source>
</evidence>
<dbReference type="OrthoDB" id="9805455at2"/>
<evidence type="ECO:0000256" key="3">
    <source>
        <dbReference type="ARBA" id="ARBA00011209"/>
    </source>
</evidence>
<dbReference type="RefSeq" id="WP_075859120.1">
    <property type="nucleotide sequence ID" value="NZ_BDJK01000017.1"/>
</dbReference>
<dbReference type="PANTHER" id="PTHR10947:SF0">
    <property type="entry name" value="PHENYLALANINE--TRNA LIGASE BETA SUBUNIT"/>
    <property type="match status" value="1"/>
</dbReference>
<feature type="domain" description="FDX-ACB" evidence="18">
    <location>
        <begin position="703"/>
        <end position="796"/>
    </location>
</feature>
<dbReference type="PROSITE" id="PS51483">
    <property type="entry name" value="B5"/>
    <property type="match status" value="1"/>
</dbReference>
<feature type="binding site" evidence="15">
    <location>
        <position position="459"/>
    </location>
    <ligand>
        <name>Mg(2+)</name>
        <dbReference type="ChEBI" id="CHEBI:18420"/>
        <note>shared with alpha subunit</note>
    </ligand>
</feature>
<comment type="similarity">
    <text evidence="2 15">Belongs to the phenylalanyl-tRNA synthetase beta subunit family. Type 1 subfamily.</text>
</comment>
<evidence type="ECO:0000313" key="20">
    <source>
        <dbReference type="EMBL" id="GAV22643.1"/>
    </source>
</evidence>
<evidence type="ECO:0000256" key="15">
    <source>
        <dbReference type="HAMAP-Rule" id="MF_00283"/>
    </source>
</evidence>
<dbReference type="SUPFAM" id="SSF50249">
    <property type="entry name" value="Nucleic acid-binding proteins"/>
    <property type="match status" value="1"/>
</dbReference>
<dbReference type="Pfam" id="PF01588">
    <property type="entry name" value="tRNA_bind"/>
    <property type="match status" value="1"/>
</dbReference>
<accession>A0A1L8CUQ4</accession>
<dbReference type="STRING" id="870242.cpu_11530"/>
<dbReference type="InterPro" id="IPR045864">
    <property type="entry name" value="aa-tRNA-synth_II/BPL/LPL"/>
</dbReference>
<keyword evidence="6 15" id="KW-0436">Ligase</keyword>
<name>A0A1L8CUQ4_9THEO</name>
<sequence length="798" mass="88801">MNISFNWIQEFCEVPFTAQELGDKLTSVGVAVEKVTYLGKLEKIVVGEILEVKAIPETELYKVKVSTGTGIYEVITGAKNAFIGEKYPFALPGAVLPNGIKIEERKIRGFISQGMLLSAEELGLLERKGVESGLMILPREVPVGENIAKVLDLDDYLLELDLTPNRGDCLSVLGVAREVAALTGHRLKLLEPELPLSESECPVKITIANPELCHRYMGIVLTNVKVGPSPLWLEQKLRKSGIRPINNIVDVTNYILLEYGQPLHAFDLEKLSGPEIIVRNAKPGEKITTLDGVSRELLPDMLVIADREKPVAIAGIMGGQNTEVDLETKAILIESAWFNPVSVRKTARKLGLRTDASQRFEKNVDIEGVKRALVKAAQMICELTGGTIQGKFEDVYPKKFEPKVIAVNLEKVEKFLGISLNLVKAEEILESLGFKVIPGNNKLLVEVPSYRPDIALEADIYEEFARYLGYNNFPDTLPVGLTTSGYSPEYNLEYKVKNLLAALGLQEVITYSFINPESYKKLGLSVDEVLEKSVVLLNPLSIEQSVMRKTLLPGLLDVAKRNENRQQENLMLFEIGNVFEKSSEELPLETKFIGGIALGNKPGNWFGKPQKYDFYYVKGLLESFFTALGIKLYSFLPAKDLPFLHPGKAARIYIESIEVGFIGELHPLVQREFEFKNSPIVFELNYDVLKTVVKQDKKFTPLSPYPEVKRDIALVVERDIPAGVLLEVIEGLAIPTLKEIDIFDVYEGEKLGSGKKSIAFSLTFSSMEKTLSDEEINNTIAYIVNALQEKTGAVLRTF</sequence>
<evidence type="ECO:0000256" key="4">
    <source>
        <dbReference type="ARBA" id="ARBA00022490"/>
    </source>
</evidence>
<dbReference type="GO" id="GO:0016740">
    <property type="term" value="F:transferase activity"/>
    <property type="evidence" value="ECO:0007669"/>
    <property type="project" value="UniProtKB-ARBA"/>
</dbReference>
<dbReference type="CDD" id="cd00769">
    <property type="entry name" value="PheRS_beta_core"/>
    <property type="match status" value="1"/>
</dbReference>
<evidence type="ECO:0000256" key="8">
    <source>
        <dbReference type="ARBA" id="ARBA00022741"/>
    </source>
</evidence>
<dbReference type="InterPro" id="IPR005147">
    <property type="entry name" value="tRNA_synthase_B5-dom"/>
</dbReference>
<dbReference type="HAMAP" id="MF_00283">
    <property type="entry name" value="Phe_tRNA_synth_beta1"/>
    <property type="match status" value="1"/>
</dbReference>
<dbReference type="GO" id="GO:0005524">
    <property type="term" value="F:ATP binding"/>
    <property type="evidence" value="ECO:0007669"/>
    <property type="project" value="UniProtKB-UniRule"/>
</dbReference>
<dbReference type="Proteomes" id="UP000187485">
    <property type="component" value="Unassembled WGS sequence"/>
</dbReference>
<dbReference type="Pfam" id="PF03483">
    <property type="entry name" value="B3_4"/>
    <property type="match status" value="1"/>
</dbReference>
<gene>
    <name evidence="15" type="primary">pheT</name>
    <name evidence="20" type="ORF">cpu_11530</name>
</gene>